<dbReference type="InterPro" id="IPR004127">
    <property type="entry name" value="Prefoldin_subunit_alpha"/>
</dbReference>
<evidence type="ECO:0000256" key="3">
    <source>
        <dbReference type="ARBA" id="ARBA00023186"/>
    </source>
</evidence>
<evidence type="ECO:0000313" key="6">
    <source>
        <dbReference type="EMBL" id="OAA82049.1"/>
    </source>
</evidence>
<name>A0A168KRK6_CORDF</name>
<protein>
    <recommendedName>
        <fullName evidence="4">Prefoldin subunit 3</fullName>
    </recommendedName>
</protein>
<dbReference type="InterPro" id="IPR016655">
    <property type="entry name" value="PFD3"/>
</dbReference>
<evidence type="ECO:0000256" key="1">
    <source>
        <dbReference type="ARBA" id="ARBA00010048"/>
    </source>
</evidence>
<dbReference type="PANTHER" id="PTHR12409:SF0">
    <property type="entry name" value="PREFOLDIN SUBUNIT 3"/>
    <property type="match status" value="1"/>
</dbReference>
<dbReference type="PIRSF" id="PIRSF016396">
    <property type="entry name" value="Prefoldin_subunit_3"/>
    <property type="match status" value="1"/>
</dbReference>
<feature type="region of interest" description="Disordered" evidence="5">
    <location>
        <begin position="1"/>
        <end position="28"/>
    </location>
</feature>
<dbReference type="GO" id="GO:0006457">
    <property type="term" value="P:protein folding"/>
    <property type="evidence" value="ECO:0007669"/>
    <property type="project" value="UniProtKB-UniRule"/>
</dbReference>
<dbReference type="Gene3D" id="1.10.287.370">
    <property type="match status" value="1"/>
</dbReference>
<dbReference type="InterPro" id="IPR009053">
    <property type="entry name" value="Prefoldin"/>
</dbReference>
<dbReference type="GO" id="GO:0005737">
    <property type="term" value="C:cytoplasm"/>
    <property type="evidence" value="ECO:0007669"/>
    <property type="project" value="UniProtKB-ARBA"/>
</dbReference>
<dbReference type="SUPFAM" id="SSF46579">
    <property type="entry name" value="Prefoldin"/>
    <property type="match status" value="1"/>
</dbReference>
<proteinExistence type="inferred from homology"/>
<dbReference type="GO" id="GO:0015631">
    <property type="term" value="F:tubulin binding"/>
    <property type="evidence" value="ECO:0007669"/>
    <property type="project" value="TreeGrafter"/>
</dbReference>
<evidence type="ECO:0000256" key="4">
    <source>
        <dbReference type="PIRNR" id="PIRNR016396"/>
    </source>
</evidence>
<dbReference type="Pfam" id="PF02996">
    <property type="entry name" value="Prefoldin"/>
    <property type="match status" value="1"/>
</dbReference>
<dbReference type="AlphaFoldDB" id="A0A168KRK6"/>
<keyword evidence="7" id="KW-1185">Reference proteome</keyword>
<dbReference type="Proteomes" id="UP000076881">
    <property type="component" value="Unassembled WGS sequence"/>
</dbReference>
<dbReference type="FunFam" id="1.10.287.370:FF:000001">
    <property type="entry name" value="Prefoldin subunit 3"/>
    <property type="match status" value="1"/>
</dbReference>
<accession>A0A168KRK6</accession>
<comment type="similarity">
    <text evidence="1 4">Belongs to the prefoldin subunit alpha family.</text>
</comment>
<dbReference type="CDD" id="cd23156">
    <property type="entry name" value="Prefoldin_3"/>
    <property type="match status" value="1"/>
</dbReference>
<comment type="caution">
    <text evidence="6">The sequence shown here is derived from an EMBL/GenBank/DDBJ whole genome shotgun (WGS) entry which is preliminary data.</text>
</comment>
<gene>
    <name evidence="6" type="ORF">LEL_01594</name>
</gene>
<feature type="region of interest" description="Disordered" evidence="5">
    <location>
        <begin position="171"/>
        <end position="191"/>
    </location>
</feature>
<dbReference type="GO" id="GO:0007021">
    <property type="term" value="P:tubulin complex assembly"/>
    <property type="evidence" value="ECO:0007669"/>
    <property type="project" value="TreeGrafter"/>
</dbReference>
<dbReference type="EMBL" id="AZHF01000001">
    <property type="protein sequence ID" value="OAA82049.1"/>
    <property type="molecule type" value="Genomic_DNA"/>
</dbReference>
<dbReference type="PANTHER" id="PTHR12409">
    <property type="entry name" value="PREFOLDIN SUBUNIT 3"/>
    <property type="match status" value="1"/>
</dbReference>
<dbReference type="OrthoDB" id="6375174at2759"/>
<evidence type="ECO:0000256" key="5">
    <source>
        <dbReference type="SAM" id="MobiDB-lite"/>
    </source>
</evidence>
<keyword evidence="3 4" id="KW-0143">Chaperone</keyword>
<dbReference type="GO" id="GO:0016272">
    <property type="term" value="C:prefoldin complex"/>
    <property type="evidence" value="ECO:0007669"/>
    <property type="project" value="UniProtKB-UniRule"/>
</dbReference>
<organism evidence="6 7">
    <name type="scientific">Akanthomyces lecanii RCEF 1005</name>
    <dbReference type="NCBI Taxonomy" id="1081108"/>
    <lineage>
        <taxon>Eukaryota</taxon>
        <taxon>Fungi</taxon>
        <taxon>Dikarya</taxon>
        <taxon>Ascomycota</taxon>
        <taxon>Pezizomycotina</taxon>
        <taxon>Sordariomycetes</taxon>
        <taxon>Hypocreomycetidae</taxon>
        <taxon>Hypocreales</taxon>
        <taxon>Cordycipitaceae</taxon>
        <taxon>Akanthomyces</taxon>
        <taxon>Cordyceps confragosa</taxon>
    </lineage>
</organism>
<evidence type="ECO:0000313" key="7">
    <source>
        <dbReference type="Proteomes" id="UP000076881"/>
    </source>
</evidence>
<evidence type="ECO:0000256" key="2">
    <source>
        <dbReference type="ARBA" id="ARBA00011695"/>
    </source>
</evidence>
<dbReference type="GO" id="GO:0007017">
    <property type="term" value="P:microtubule-based process"/>
    <property type="evidence" value="ECO:0007669"/>
    <property type="project" value="TreeGrafter"/>
</dbReference>
<dbReference type="STRING" id="1081108.A0A168KRK6"/>
<reference evidence="6 7" key="1">
    <citation type="journal article" date="2016" name="Genome Biol. Evol.">
        <title>Divergent and convergent evolution of fungal pathogenicity.</title>
        <authorList>
            <person name="Shang Y."/>
            <person name="Xiao G."/>
            <person name="Zheng P."/>
            <person name="Cen K."/>
            <person name="Zhan S."/>
            <person name="Wang C."/>
        </authorList>
    </citation>
    <scope>NUCLEOTIDE SEQUENCE [LARGE SCALE GENOMIC DNA]</scope>
    <source>
        <strain evidence="6 7">RCEF 1005</strain>
    </source>
</reference>
<comment type="function">
    <text evidence="4">Binds specifically to cytosolic chaperonin (c-CPN) and transfers target proteins to it. Binds to nascent polypeptide chain and promotes folding in an environment in which there are many competing pathways for nonnative proteins.</text>
</comment>
<sequence length="191" mass="21863">MASQGKQPAVGGKDQTTTTNPRGIPTAPFVDKVEDYVSSRDDVETTLRSFQELISKYQFMEMNLQRRMAGLKDKIPDIQKTLDTVQFMKLRKDESEPIETTFELNDTLYSRANIPPTEEVYIWLGALLESKLNAAKTSLSNCEEDLDFIREQITTMEVATARVYNWEVVQKRKEKKEEEDSKAAAKPEEKS</sequence>
<comment type="subunit">
    <text evidence="2 4">Heterohexamer of two PFD-alpha type and four PFD-beta type subunits.</text>
</comment>